<gene>
    <name evidence="1" type="ORF">BST26_00115</name>
</gene>
<dbReference type="AlphaFoldDB" id="A0A1X0DPF5"/>
<protein>
    <submittedName>
        <fullName evidence="1">Uncharacterized protein</fullName>
    </submittedName>
</protein>
<accession>A0A1X0DPF5</accession>
<dbReference type="EMBL" id="MVHS01000001">
    <property type="protein sequence ID" value="ORA74032.1"/>
    <property type="molecule type" value="Genomic_DNA"/>
</dbReference>
<name>A0A1X0DPF5_9MYCO</name>
<keyword evidence="2" id="KW-1185">Reference proteome</keyword>
<comment type="caution">
    <text evidence="1">The sequence shown here is derived from an EMBL/GenBank/DDBJ whole genome shotgun (WGS) entry which is preliminary data.</text>
</comment>
<evidence type="ECO:0000313" key="1">
    <source>
        <dbReference type="EMBL" id="ORA74032.1"/>
    </source>
</evidence>
<sequence>MTLVGAALVVAPVAHADRTLTPTQACQDLVPGTGPINFGFFGTELSCVYWGPPVTHPMGGETLRQAMARVYPSSYSVNPVDTWSNWVIPD</sequence>
<evidence type="ECO:0000313" key="2">
    <source>
        <dbReference type="Proteomes" id="UP000192801"/>
    </source>
</evidence>
<organism evidence="1 2">
    <name type="scientific">Mycolicibacterium insubricum</name>
    <dbReference type="NCBI Taxonomy" id="444597"/>
    <lineage>
        <taxon>Bacteria</taxon>
        <taxon>Bacillati</taxon>
        <taxon>Actinomycetota</taxon>
        <taxon>Actinomycetes</taxon>
        <taxon>Mycobacteriales</taxon>
        <taxon>Mycobacteriaceae</taxon>
        <taxon>Mycolicibacterium</taxon>
    </lineage>
</organism>
<dbReference type="STRING" id="444597.BST26_00115"/>
<dbReference type="Proteomes" id="UP000192801">
    <property type="component" value="Unassembled WGS sequence"/>
</dbReference>
<reference evidence="1 2" key="1">
    <citation type="submission" date="2016-12" db="EMBL/GenBank/DDBJ databases">
        <title>The new phylogeny of genus Mycobacterium.</title>
        <authorList>
            <person name="Tortoli E."/>
            <person name="Trovato A."/>
            <person name="Cirillo D.M."/>
        </authorList>
    </citation>
    <scope>NUCLEOTIDE SEQUENCE [LARGE SCALE GENOMIC DNA]</scope>
    <source>
        <strain evidence="1 2">DSM 45130</strain>
    </source>
</reference>
<proteinExistence type="predicted"/>